<name>A0AAV7RII1_PLEWA</name>
<keyword evidence="2" id="KW-1185">Reference proteome</keyword>
<reference evidence="1" key="1">
    <citation type="journal article" date="2022" name="bioRxiv">
        <title>Sequencing and chromosome-scale assembly of the giantPleurodeles waltlgenome.</title>
        <authorList>
            <person name="Brown T."/>
            <person name="Elewa A."/>
            <person name="Iarovenko S."/>
            <person name="Subramanian E."/>
            <person name="Araus A.J."/>
            <person name="Petzold A."/>
            <person name="Susuki M."/>
            <person name="Suzuki K.-i.T."/>
            <person name="Hayashi T."/>
            <person name="Toyoda A."/>
            <person name="Oliveira C."/>
            <person name="Osipova E."/>
            <person name="Leigh N.D."/>
            <person name="Simon A."/>
            <person name="Yun M.H."/>
        </authorList>
    </citation>
    <scope>NUCLEOTIDE SEQUENCE</scope>
    <source>
        <strain evidence="1">20211129_DDA</strain>
        <tissue evidence="1">Liver</tissue>
    </source>
</reference>
<gene>
    <name evidence="1" type="ORF">NDU88_005247</name>
</gene>
<dbReference type="Proteomes" id="UP001066276">
    <property type="component" value="Chromosome 5"/>
</dbReference>
<comment type="caution">
    <text evidence="1">The sequence shown here is derived from an EMBL/GenBank/DDBJ whole genome shotgun (WGS) entry which is preliminary data.</text>
</comment>
<dbReference type="AlphaFoldDB" id="A0AAV7RII1"/>
<organism evidence="1 2">
    <name type="scientific">Pleurodeles waltl</name>
    <name type="common">Iberian ribbed newt</name>
    <dbReference type="NCBI Taxonomy" id="8319"/>
    <lineage>
        <taxon>Eukaryota</taxon>
        <taxon>Metazoa</taxon>
        <taxon>Chordata</taxon>
        <taxon>Craniata</taxon>
        <taxon>Vertebrata</taxon>
        <taxon>Euteleostomi</taxon>
        <taxon>Amphibia</taxon>
        <taxon>Batrachia</taxon>
        <taxon>Caudata</taxon>
        <taxon>Salamandroidea</taxon>
        <taxon>Salamandridae</taxon>
        <taxon>Pleurodelinae</taxon>
        <taxon>Pleurodeles</taxon>
    </lineage>
</organism>
<accession>A0AAV7RII1</accession>
<proteinExistence type="predicted"/>
<evidence type="ECO:0000313" key="1">
    <source>
        <dbReference type="EMBL" id="KAJ1152472.1"/>
    </source>
</evidence>
<sequence>MWAEEVIENIGAYRMKERHNHEDELLYLSKEAVRVAQKAYAKMGRVPDEYGFDLRQKKNLQKNVQIIMDEKELRLLKLK</sequence>
<protein>
    <submittedName>
        <fullName evidence="1">Uncharacterized protein</fullName>
    </submittedName>
</protein>
<dbReference type="EMBL" id="JANPWB010000009">
    <property type="protein sequence ID" value="KAJ1152472.1"/>
    <property type="molecule type" value="Genomic_DNA"/>
</dbReference>
<evidence type="ECO:0000313" key="2">
    <source>
        <dbReference type="Proteomes" id="UP001066276"/>
    </source>
</evidence>